<name>A0ABT5NEE1_9PSED</name>
<accession>A0ABT5NEE1</accession>
<proteinExistence type="predicted"/>
<organism evidence="1 2">
    <name type="scientific">Pseudomonas shahriarae</name>
    <dbReference type="NCBI Taxonomy" id="2745512"/>
    <lineage>
        <taxon>Bacteria</taxon>
        <taxon>Pseudomonadati</taxon>
        <taxon>Pseudomonadota</taxon>
        <taxon>Gammaproteobacteria</taxon>
        <taxon>Pseudomonadales</taxon>
        <taxon>Pseudomonadaceae</taxon>
        <taxon>Pseudomonas</taxon>
    </lineage>
</organism>
<dbReference type="RefSeq" id="WP_273866712.1">
    <property type="nucleotide sequence ID" value="NZ_JAMDHD010000028.1"/>
</dbReference>
<comment type="caution">
    <text evidence="1">The sequence shown here is derived from an EMBL/GenBank/DDBJ whole genome shotgun (WGS) entry which is preliminary data.</text>
</comment>
<keyword evidence="2" id="KW-1185">Reference proteome</keyword>
<sequence>MSTEKNNPQHSANIHASINGQQEVFSPNQFFGIPSQVRMDTDITTHLTINYGQDLKNGTHTLTHTQFGIEYLDATGSTFTHPVAGTIIVKVVGNNHTGQLIGLKVDGTGSGQGSKLELSGSYLIVVSG</sequence>
<protein>
    <submittedName>
        <fullName evidence="1">Uncharacterized protein</fullName>
    </submittedName>
</protein>
<gene>
    <name evidence="1" type="ORF">M5G21_18295</name>
</gene>
<dbReference type="EMBL" id="JAMDHD010000028">
    <property type="protein sequence ID" value="MDD0986910.1"/>
    <property type="molecule type" value="Genomic_DNA"/>
</dbReference>
<dbReference type="Proteomes" id="UP001148189">
    <property type="component" value="Unassembled WGS sequence"/>
</dbReference>
<evidence type="ECO:0000313" key="1">
    <source>
        <dbReference type="EMBL" id="MDD0986910.1"/>
    </source>
</evidence>
<reference evidence="1" key="1">
    <citation type="submission" date="2022-05" db="EMBL/GenBank/DDBJ databases">
        <title>Novel Pseudomonas spp. Isolated from a Rainbow Trout Aquaculture Facility.</title>
        <authorList>
            <person name="Testerman T."/>
            <person name="Graf J."/>
        </authorList>
    </citation>
    <scope>NUCLEOTIDE SEQUENCE</scope>
    <source>
        <strain evidence="1">ID1050</strain>
    </source>
</reference>
<evidence type="ECO:0000313" key="2">
    <source>
        <dbReference type="Proteomes" id="UP001148189"/>
    </source>
</evidence>